<evidence type="ECO:0000313" key="1">
    <source>
        <dbReference type="EMBL" id="EIW51374.1"/>
    </source>
</evidence>
<organism evidence="1 2">
    <name type="scientific">Trametes versicolor (strain FP-101664)</name>
    <name type="common">White-rot fungus</name>
    <name type="synonym">Coriolus versicolor</name>
    <dbReference type="NCBI Taxonomy" id="717944"/>
    <lineage>
        <taxon>Eukaryota</taxon>
        <taxon>Fungi</taxon>
        <taxon>Dikarya</taxon>
        <taxon>Basidiomycota</taxon>
        <taxon>Agaricomycotina</taxon>
        <taxon>Agaricomycetes</taxon>
        <taxon>Polyporales</taxon>
        <taxon>Polyporaceae</taxon>
        <taxon>Trametes</taxon>
    </lineage>
</organism>
<dbReference type="KEGG" id="tvs:TRAVEDRAFT_54622"/>
<gene>
    <name evidence="1" type="ORF">TRAVEDRAFT_54622</name>
</gene>
<dbReference type="OrthoDB" id="2730377at2759"/>
<feature type="non-terminal residue" evidence="1">
    <location>
        <position position="119"/>
    </location>
</feature>
<name>R7S8S3_TRAVS</name>
<evidence type="ECO:0000313" key="2">
    <source>
        <dbReference type="Proteomes" id="UP000054317"/>
    </source>
</evidence>
<proteinExistence type="predicted"/>
<dbReference type="AlphaFoldDB" id="R7S8S3"/>
<dbReference type="Proteomes" id="UP000054317">
    <property type="component" value="Unassembled WGS sequence"/>
</dbReference>
<dbReference type="EMBL" id="JH711820">
    <property type="protein sequence ID" value="EIW51374.1"/>
    <property type="molecule type" value="Genomic_DNA"/>
</dbReference>
<protein>
    <submittedName>
        <fullName evidence="1">Uncharacterized protein</fullName>
    </submittedName>
</protein>
<keyword evidence="2" id="KW-1185">Reference proteome</keyword>
<dbReference type="RefSeq" id="XP_008045742.1">
    <property type="nucleotide sequence ID" value="XM_008047551.1"/>
</dbReference>
<dbReference type="GeneID" id="19417463"/>
<reference evidence="2" key="1">
    <citation type="journal article" date="2012" name="Science">
        <title>The Paleozoic origin of enzymatic lignin decomposition reconstructed from 31 fungal genomes.</title>
        <authorList>
            <person name="Floudas D."/>
            <person name="Binder M."/>
            <person name="Riley R."/>
            <person name="Barry K."/>
            <person name="Blanchette R.A."/>
            <person name="Henrissat B."/>
            <person name="Martinez A.T."/>
            <person name="Otillar R."/>
            <person name="Spatafora J.W."/>
            <person name="Yadav J.S."/>
            <person name="Aerts A."/>
            <person name="Benoit I."/>
            <person name="Boyd A."/>
            <person name="Carlson A."/>
            <person name="Copeland A."/>
            <person name="Coutinho P.M."/>
            <person name="de Vries R.P."/>
            <person name="Ferreira P."/>
            <person name="Findley K."/>
            <person name="Foster B."/>
            <person name="Gaskell J."/>
            <person name="Glotzer D."/>
            <person name="Gorecki P."/>
            <person name="Heitman J."/>
            <person name="Hesse C."/>
            <person name="Hori C."/>
            <person name="Igarashi K."/>
            <person name="Jurgens J.A."/>
            <person name="Kallen N."/>
            <person name="Kersten P."/>
            <person name="Kohler A."/>
            <person name="Kuees U."/>
            <person name="Kumar T.K.A."/>
            <person name="Kuo A."/>
            <person name="LaButti K."/>
            <person name="Larrondo L.F."/>
            <person name="Lindquist E."/>
            <person name="Ling A."/>
            <person name="Lombard V."/>
            <person name="Lucas S."/>
            <person name="Lundell T."/>
            <person name="Martin R."/>
            <person name="McLaughlin D.J."/>
            <person name="Morgenstern I."/>
            <person name="Morin E."/>
            <person name="Murat C."/>
            <person name="Nagy L.G."/>
            <person name="Nolan M."/>
            <person name="Ohm R.A."/>
            <person name="Patyshakuliyeva A."/>
            <person name="Rokas A."/>
            <person name="Ruiz-Duenas F.J."/>
            <person name="Sabat G."/>
            <person name="Salamov A."/>
            <person name="Samejima M."/>
            <person name="Schmutz J."/>
            <person name="Slot J.C."/>
            <person name="St John F."/>
            <person name="Stenlid J."/>
            <person name="Sun H."/>
            <person name="Sun S."/>
            <person name="Syed K."/>
            <person name="Tsang A."/>
            <person name="Wiebenga A."/>
            <person name="Young D."/>
            <person name="Pisabarro A."/>
            <person name="Eastwood D.C."/>
            <person name="Martin F."/>
            <person name="Cullen D."/>
            <person name="Grigoriev I.V."/>
            <person name="Hibbett D.S."/>
        </authorList>
    </citation>
    <scope>NUCLEOTIDE SEQUENCE [LARGE SCALE GENOMIC DNA]</scope>
    <source>
        <strain evidence="2">FP-101664</strain>
    </source>
</reference>
<sequence>MSSMPNFIIFYTLPRMHGGGSRWTRECLEDDLRGYFNGGVCSASNGRQKRMRYAPRSYASDIVNKCGIKIAGWPQNIPFTDVSNIDGGSAPLAELHRMWNLPAGDPDRLRFEPASHEDR</sequence>
<accession>R7S8S3</accession>